<dbReference type="RefSeq" id="WP_052522065.1">
    <property type="nucleotide sequence ID" value="NZ_BAMD01000004.1"/>
</dbReference>
<evidence type="ECO:0000313" key="1">
    <source>
        <dbReference type="EMBL" id="GAF01927.1"/>
    </source>
</evidence>
<sequence length="78" mass="8813">MKQKEGRTTFSFDALGSDDRIINDAIKKVSIMGYDKAINWIQKNDELVVELPLTSTLKNAIGFKIELEEAPDDILKTK</sequence>
<name>W7Y1U9_9BACT</name>
<protein>
    <submittedName>
        <fullName evidence="1">Uncharacterized protein</fullName>
    </submittedName>
</protein>
<reference evidence="1 2" key="1">
    <citation type="journal article" date="2014" name="Genome Announc.">
        <title>Draft Genome Sequence of Cytophaga fermentans JCM 21142T, a Facultative Anaerobe Isolated from Marine Mud.</title>
        <authorList>
            <person name="Starns D."/>
            <person name="Oshima K."/>
            <person name="Suda W."/>
            <person name="Iino T."/>
            <person name="Yuki M."/>
            <person name="Inoue J."/>
            <person name="Kitamura K."/>
            <person name="Iida T."/>
            <person name="Darby A."/>
            <person name="Hattori M."/>
            <person name="Ohkuma M."/>
        </authorList>
    </citation>
    <scope>NUCLEOTIDE SEQUENCE [LARGE SCALE GENOMIC DNA]</scope>
    <source>
        <strain evidence="1 2">JCM 21142</strain>
    </source>
</reference>
<keyword evidence="2" id="KW-1185">Reference proteome</keyword>
<dbReference type="InterPro" id="IPR013780">
    <property type="entry name" value="Glyco_hydro_b"/>
</dbReference>
<evidence type="ECO:0000313" key="2">
    <source>
        <dbReference type="Proteomes" id="UP000019402"/>
    </source>
</evidence>
<accession>W7Y1U9</accession>
<organism evidence="1 2">
    <name type="scientific">Saccharicrinis fermentans DSM 9555 = JCM 21142</name>
    <dbReference type="NCBI Taxonomy" id="869213"/>
    <lineage>
        <taxon>Bacteria</taxon>
        <taxon>Pseudomonadati</taxon>
        <taxon>Bacteroidota</taxon>
        <taxon>Bacteroidia</taxon>
        <taxon>Marinilabiliales</taxon>
        <taxon>Marinilabiliaceae</taxon>
        <taxon>Saccharicrinis</taxon>
    </lineage>
</organism>
<proteinExistence type="predicted"/>
<dbReference type="Proteomes" id="UP000019402">
    <property type="component" value="Unassembled WGS sequence"/>
</dbReference>
<comment type="caution">
    <text evidence="1">The sequence shown here is derived from an EMBL/GenBank/DDBJ whole genome shotgun (WGS) entry which is preliminary data.</text>
</comment>
<dbReference type="EMBL" id="BAMD01000004">
    <property type="protein sequence ID" value="GAF01927.1"/>
    <property type="molecule type" value="Genomic_DNA"/>
</dbReference>
<gene>
    <name evidence="1" type="ORF">JCM21142_1550</name>
</gene>
<dbReference type="Gene3D" id="2.60.40.1180">
    <property type="entry name" value="Golgi alpha-mannosidase II"/>
    <property type="match status" value="1"/>
</dbReference>
<dbReference type="AlphaFoldDB" id="W7Y1U9"/>